<feature type="transmembrane region" description="Helical" evidence="1">
    <location>
        <begin position="58"/>
        <end position="75"/>
    </location>
</feature>
<comment type="caution">
    <text evidence="2">The sequence shown here is derived from an EMBL/GenBank/DDBJ whole genome shotgun (WGS) entry which is preliminary data.</text>
</comment>
<reference evidence="2" key="1">
    <citation type="submission" date="2021-12" db="EMBL/GenBank/DDBJ databases">
        <title>Enterovibrio ZSDZ35 sp. nov. and Enterovibrio ZSDZ42 sp. nov., isolated from coastal seawater in Qingdao.</title>
        <authorList>
            <person name="Zhang P."/>
        </authorList>
    </citation>
    <scope>NUCLEOTIDE SEQUENCE</scope>
    <source>
        <strain evidence="2">ZSDZ35</strain>
    </source>
</reference>
<evidence type="ECO:0000313" key="3">
    <source>
        <dbReference type="Proteomes" id="UP001149821"/>
    </source>
</evidence>
<proteinExistence type="predicted"/>
<sequence length="109" mass="12118">MDIVSIVMIVFADLLLSSIFLWLGMKVASLYAGMPLSTAYCSFFSVIKVCFLSALCRLIPYVGVIASWIALFYLLKKETEAEIGELLIMVLVSKAFALATIFFVFPLVF</sequence>
<dbReference type="Proteomes" id="UP001149821">
    <property type="component" value="Unassembled WGS sequence"/>
</dbReference>
<gene>
    <name evidence="2" type="ORF">LRP49_00320</name>
</gene>
<keyword evidence="1" id="KW-0812">Transmembrane</keyword>
<feature type="transmembrane region" description="Helical" evidence="1">
    <location>
        <begin position="30"/>
        <end position="52"/>
    </location>
</feature>
<name>A0ABT5QG58_9GAMM</name>
<accession>A0ABT5QG58</accession>
<keyword evidence="3" id="KW-1185">Reference proteome</keyword>
<dbReference type="RefSeq" id="WP_274139414.1">
    <property type="nucleotide sequence ID" value="NZ_JAJUBB010000001.1"/>
</dbReference>
<keyword evidence="1" id="KW-1133">Transmembrane helix</keyword>
<organism evidence="2 3">
    <name type="scientific">Enterovibrio qingdaonensis</name>
    <dbReference type="NCBI Taxonomy" id="2899818"/>
    <lineage>
        <taxon>Bacteria</taxon>
        <taxon>Pseudomonadati</taxon>
        <taxon>Pseudomonadota</taxon>
        <taxon>Gammaproteobacteria</taxon>
        <taxon>Vibrionales</taxon>
        <taxon>Vibrionaceae</taxon>
        <taxon>Enterovibrio</taxon>
    </lineage>
</organism>
<dbReference type="EMBL" id="JAJUBB010000001">
    <property type="protein sequence ID" value="MDD1779624.1"/>
    <property type="molecule type" value="Genomic_DNA"/>
</dbReference>
<evidence type="ECO:0000313" key="2">
    <source>
        <dbReference type="EMBL" id="MDD1779624.1"/>
    </source>
</evidence>
<feature type="transmembrane region" description="Helical" evidence="1">
    <location>
        <begin position="6"/>
        <end position="23"/>
    </location>
</feature>
<protein>
    <submittedName>
        <fullName evidence="2">Uncharacterized protein</fullName>
    </submittedName>
</protein>
<keyword evidence="1" id="KW-0472">Membrane</keyword>
<feature type="transmembrane region" description="Helical" evidence="1">
    <location>
        <begin position="87"/>
        <end position="108"/>
    </location>
</feature>
<evidence type="ECO:0000256" key="1">
    <source>
        <dbReference type="SAM" id="Phobius"/>
    </source>
</evidence>